<sequence>MASRGTPFRLEVDNCSCVAFSHRASRKSIHACLHFTISRPDTMSSLMATVRDWQDRHRRFVKRVHAFRIPLSPPAKAVAQVVYFSIPLVAGYFIMGWATDRAKAEIQYSDSNEAEETRIRRDASQGEEATRVFKAMRVDRGGGAIDEQIARQNLGLQSYLDSIRESGKK</sequence>
<reference evidence="2 3" key="1">
    <citation type="journal article" date="2014" name="Mol. Plant">
        <title>Chromosome Scale Genome Assembly and Transcriptome Profiling of Nannochloropsis gaditana in Nitrogen Depletion.</title>
        <authorList>
            <person name="Corteggiani Carpinelli E."/>
            <person name="Telatin A."/>
            <person name="Vitulo N."/>
            <person name="Forcato C."/>
            <person name="D'Angelo M."/>
            <person name="Schiavon R."/>
            <person name="Vezzi A."/>
            <person name="Giacometti G.M."/>
            <person name="Morosinotto T."/>
            <person name="Valle G."/>
        </authorList>
    </citation>
    <scope>NUCLEOTIDE SEQUENCE [LARGE SCALE GENOMIC DNA]</scope>
    <source>
        <strain evidence="2 3">B-31</strain>
    </source>
</reference>
<evidence type="ECO:0000313" key="3">
    <source>
        <dbReference type="Proteomes" id="UP000019335"/>
    </source>
</evidence>
<gene>
    <name evidence="2" type="ORF">Naga_100025g68</name>
</gene>
<keyword evidence="1" id="KW-0812">Transmembrane</keyword>
<proteinExistence type="predicted"/>
<feature type="transmembrane region" description="Helical" evidence="1">
    <location>
        <begin position="77"/>
        <end position="98"/>
    </location>
</feature>
<protein>
    <submittedName>
        <fullName evidence="2">Uncharacterized protein</fullName>
    </submittedName>
</protein>
<accession>W7TRR6</accession>
<keyword evidence="1" id="KW-1133">Transmembrane helix</keyword>
<keyword evidence="1" id="KW-0472">Membrane</keyword>
<organism evidence="2 3">
    <name type="scientific">Nannochloropsis gaditana</name>
    <dbReference type="NCBI Taxonomy" id="72520"/>
    <lineage>
        <taxon>Eukaryota</taxon>
        <taxon>Sar</taxon>
        <taxon>Stramenopiles</taxon>
        <taxon>Ochrophyta</taxon>
        <taxon>Eustigmatophyceae</taxon>
        <taxon>Eustigmatales</taxon>
        <taxon>Monodopsidaceae</taxon>
        <taxon>Nannochloropsis</taxon>
    </lineage>
</organism>
<evidence type="ECO:0000256" key="1">
    <source>
        <dbReference type="SAM" id="Phobius"/>
    </source>
</evidence>
<name>W7TRR6_9STRA</name>
<dbReference type="OrthoDB" id="67386at2759"/>
<dbReference type="Proteomes" id="UP000019335">
    <property type="component" value="Chromosome 9"/>
</dbReference>
<keyword evidence="3" id="KW-1185">Reference proteome</keyword>
<dbReference type="AlphaFoldDB" id="W7TRR6"/>
<dbReference type="EMBL" id="AZIL01000698">
    <property type="protein sequence ID" value="EWM26213.1"/>
    <property type="molecule type" value="Genomic_DNA"/>
</dbReference>
<evidence type="ECO:0000313" key="2">
    <source>
        <dbReference type="EMBL" id="EWM26213.1"/>
    </source>
</evidence>
<comment type="caution">
    <text evidence="2">The sequence shown here is derived from an EMBL/GenBank/DDBJ whole genome shotgun (WGS) entry which is preliminary data.</text>
</comment>